<protein>
    <recommendedName>
        <fullName evidence="3">GGDEF domain-containing protein</fullName>
    </recommendedName>
</protein>
<dbReference type="PANTHER" id="PTHR45138:SF9">
    <property type="entry name" value="DIGUANYLATE CYCLASE DGCM-RELATED"/>
    <property type="match status" value="1"/>
</dbReference>
<accession>A0A0A3JNC4</accession>
<dbReference type="OrthoDB" id="9759607at2"/>
<organism evidence="4 5">
    <name type="scientific">Lysinibacillus odysseyi 34hs-1 = NBRC 100172</name>
    <dbReference type="NCBI Taxonomy" id="1220589"/>
    <lineage>
        <taxon>Bacteria</taxon>
        <taxon>Bacillati</taxon>
        <taxon>Bacillota</taxon>
        <taxon>Bacilli</taxon>
        <taxon>Bacillales</taxon>
        <taxon>Bacillaceae</taxon>
        <taxon>Lysinibacillus</taxon>
    </lineage>
</organism>
<keyword evidence="1" id="KW-0802">TPR repeat</keyword>
<feature type="repeat" description="TPR" evidence="1">
    <location>
        <begin position="207"/>
        <end position="240"/>
    </location>
</feature>
<dbReference type="InterPro" id="IPR011990">
    <property type="entry name" value="TPR-like_helical_dom_sf"/>
</dbReference>
<sequence length="466" mass="54902">MQFYYDAQLKVARELFHKTQYDIAISILDEEIPKLEEKQNYKSLGEYLNLKIACLINKGDIQAVQPLLDQLKHYLLISGHEDLQLNYLYHSANFFYYSGDLEHSIEYNLKALELLEATPSHRYYPAVCHNLSGCYILLKELEKAYYYSEKIYPIMLAAKHEQPIMYMHYMNTHACYLFELHRYEESYKLLKDILDHPLLKQNSKQYATTINNMGVYYARTNQYEKAEQCFTEAWEILTEMSDNQLKSRILNTIIESYEVMENYKKAYEYARVKNELLESEESRRQLERLHEFALNTSKEALNLLAYTDNVTQLYNRHYFEEEAEKWFSEALSTDTPLCCALFDIDDFKQTNDQYGHLIGDQILRQIGEEARKFYRAGKLFIARYGGDEFIILSKEPALFKQTIEHLFHTLQAIEVMTEDGYLMFTISLGAVIVEDLSDFTVSMVIQKADEELYSVKRNGKNALRVV</sequence>
<evidence type="ECO:0000259" key="3">
    <source>
        <dbReference type="PROSITE" id="PS50887"/>
    </source>
</evidence>
<dbReference type="Gene3D" id="3.30.70.270">
    <property type="match status" value="1"/>
</dbReference>
<evidence type="ECO:0000256" key="2">
    <source>
        <dbReference type="SAM" id="Coils"/>
    </source>
</evidence>
<evidence type="ECO:0000313" key="4">
    <source>
        <dbReference type="EMBL" id="KGR88522.1"/>
    </source>
</evidence>
<dbReference type="Gene3D" id="1.25.40.10">
    <property type="entry name" value="Tetratricopeptide repeat domain"/>
    <property type="match status" value="2"/>
</dbReference>
<feature type="coiled-coil region" evidence="2">
    <location>
        <begin position="260"/>
        <end position="289"/>
    </location>
</feature>
<feature type="domain" description="GGDEF" evidence="3">
    <location>
        <begin position="335"/>
        <end position="466"/>
    </location>
</feature>
<name>A0A0A3JNC4_9BACI</name>
<evidence type="ECO:0000256" key="1">
    <source>
        <dbReference type="PROSITE-ProRule" id="PRU00339"/>
    </source>
</evidence>
<dbReference type="InterPro" id="IPR050469">
    <property type="entry name" value="Diguanylate_Cyclase"/>
</dbReference>
<evidence type="ECO:0000313" key="5">
    <source>
        <dbReference type="Proteomes" id="UP000030437"/>
    </source>
</evidence>
<dbReference type="STRING" id="1220589.CD32_01560"/>
<dbReference type="SUPFAM" id="SSF48452">
    <property type="entry name" value="TPR-like"/>
    <property type="match status" value="1"/>
</dbReference>
<dbReference type="PANTHER" id="PTHR45138">
    <property type="entry name" value="REGULATORY COMPONENTS OF SENSORY TRANSDUCTION SYSTEM"/>
    <property type="match status" value="1"/>
</dbReference>
<dbReference type="RefSeq" id="WP_036150448.1">
    <property type="nucleotide sequence ID" value="NZ_AVCX01000025.1"/>
</dbReference>
<gene>
    <name evidence="4" type="ORF">CD32_01560</name>
</gene>
<dbReference type="InterPro" id="IPR029787">
    <property type="entry name" value="Nucleotide_cyclase"/>
</dbReference>
<dbReference type="eggNOG" id="COG3706">
    <property type="taxonomic scope" value="Bacteria"/>
</dbReference>
<dbReference type="EMBL" id="JPVP01000039">
    <property type="protein sequence ID" value="KGR88522.1"/>
    <property type="molecule type" value="Genomic_DNA"/>
</dbReference>
<dbReference type="PROSITE" id="PS50887">
    <property type="entry name" value="GGDEF"/>
    <property type="match status" value="1"/>
</dbReference>
<dbReference type="GO" id="GO:0052621">
    <property type="term" value="F:diguanylate cyclase activity"/>
    <property type="evidence" value="ECO:0007669"/>
    <property type="project" value="TreeGrafter"/>
</dbReference>
<dbReference type="InterPro" id="IPR000160">
    <property type="entry name" value="GGDEF_dom"/>
</dbReference>
<reference evidence="4 5" key="1">
    <citation type="submission" date="2014-02" db="EMBL/GenBank/DDBJ databases">
        <title>Draft genome sequence of Lysinibacillus odysseyi NBRC 100172.</title>
        <authorList>
            <person name="Zhang F."/>
            <person name="Wang G."/>
            <person name="Zhang L."/>
        </authorList>
    </citation>
    <scope>NUCLEOTIDE SEQUENCE [LARGE SCALE GENOMIC DNA]</scope>
    <source>
        <strain evidence="4 5">NBRC 100172</strain>
    </source>
</reference>
<keyword evidence="5" id="KW-1185">Reference proteome</keyword>
<dbReference type="SMART" id="SM00267">
    <property type="entry name" value="GGDEF"/>
    <property type="match status" value="1"/>
</dbReference>
<dbReference type="InterPro" id="IPR019734">
    <property type="entry name" value="TPR_rpt"/>
</dbReference>
<dbReference type="Pfam" id="PF00990">
    <property type="entry name" value="GGDEF"/>
    <property type="match status" value="1"/>
</dbReference>
<proteinExistence type="predicted"/>
<dbReference type="PROSITE" id="PS50005">
    <property type="entry name" value="TPR"/>
    <property type="match status" value="1"/>
</dbReference>
<dbReference type="InterPro" id="IPR043128">
    <property type="entry name" value="Rev_trsase/Diguanyl_cyclase"/>
</dbReference>
<dbReference type="Proteomes" id="UP000030437">
    <property type="component" value="Unassembled WGS sequence"/>
</dbReference>
<dbReference type="CDD" id="cd01949">
    <property type="entry name" value="GGDEF"/>
    <property type="match status" value="1"/>
</dbReference>
<dbReference type="SUPFAM" id="SSF55073">
    <property type="entry name" value="Nucleotide cyclase"/>
    <property type="match status" value="1"/>
</dbReference>
<comment type="caution">
    <text evidence="4">The sequence shown here is derived from an EMBL/GenBank/DDBJ whole genome shotgun (WGS) entry which is preliminary data.</text>
</comment>
<keyword evidence="2" id="KW-0175">Coiled coil</keyword>
<dbReference type="NCBIfam" id="TIGR00254">
    <property type="entry name" value="GGDEF"/>
    <property type="match status" value="1"/>
</dbReference>
<dbReference type="AlphaFoldDB" id="A0A0A3JNC4"/>